<dbReference type="NCBIfam" id="TIGR04429">
    <property type="entry name" value="Phr_nterm"/>
    <property type="match status" value="1"/>
</dbReference>
<dbReference type="Proteomes" id="UP000256530">
    <property type="component" value="Unassembled WGS sequence"/>
</dbReference>
<sequence length="62" mass="6563">MIKKIGSVFLGLSVFGILATGIHSSITYQAGHADLPAPQRPDFVQSVDVSKDYNSTTAVKAL</sequence>
<dbReference type="RefSeq" id="WP_002137631.1">
    <property type="nucleotide sequence ID" value="NZ_CAKJWQ010000012.1"/>
</dbReference>
<accession>A0A3D9VI79</accession>
<reference evidence="1 2" key="1">
    <citation type="submission" date="2018-08" db="EMBL/GenBank/DDBJ databases">
        <title>Freshwater and sediment microbial communities from various areas in North America, analyzing microbe dynamics in response to fracking.</title>
        <authorList>
            <person name="Lamendella R."/>
        </authorList>
    </citation>
    <scope>NUCLEOTIDE SEQUENCE [LARGE SCALE GENOMIC DNA]</scope>
    <source>
        <strain evidence="1 2">DB-1</strain>
    </source>
</reference>
<dbReference type="AlphaFoldDB" id="A0A3D9VI79"/>
<proteinExistence type="predicted"/>
<dbReference type="InterPro" id="IPR030968">
    <property type="entry name" value="RapG/K_inhib"/>
</dbReference>
<evidence type="ECO:0000313" key="2">
    <source>
        <dbReference type="Proteomes" id="UP000256530"/>
    </source>
</evidence>
<name>A0A3D9VI79_BACMY</name>
<evidence type="ECO:0000313" key="1">
    <source>
        <dbReference type="EMBL" id="REF38855.1"/>
    </source>
</evidence>
<gene>
    <name evidence="1" type="ORF">DET55_10794</name>
</gene>
<dbReference type="EMBL" id="QTTY01000007">
    <property type="protein sequence ID" value="REF38855.1"/>
    <property type="molecule type" value="Genomic_DNA"/>
</dbReference>
<protein>
    <submittedName>
        <fullName evidence="1">Phr family secreted Rap phosphatase inhibitor</fullName>
    </submittedName>
</protein>
<organism evidence="1 2">
    <name type="scientific">Bacillus mycoides</name>
    <dbReference type="NCBI Taxonomy" id="1405"/>
    <lineage>
        <taxon>Bacteria</taxon>
        <taxon>Bacillati</taxon>
        <taxon>Bacillota</taxon>
        <taxon>Bacilli</taxon>
        <taxon>Bacillales</taxon>
        <taxon>Bacillaceae</taxon>
        <taxon>Bacillus</taxon>
        <taxon>Bacillus cereus group</taxon>
    </lineage>
</organism>
<comment type="caution">
    <text evidence="1">The sequence shown here is derived from an EMBL/GenBank/DDBJ whole genome shotgun (WGS) entry which is preliminary data.</text>
</comment>
<dbReference type="GeneID" id="92884094"/>